<dbReference type="AlphaFoldDB" id="A0A1H7KPG2"/>
<proteinExistence type="predicted"/>
<name>A0A1H7KPG2_RUMAL</name>
<protein>
    <submittedName>
        <fullName evidence="1">Uncharacterized protein</fullName>
    </submittedName>
</protein>
<accession>A0A1H7KPG2</accession>
<dbReference type="EMBL" id="FOAT01000007">
    <property type="protein sequence ID" value="SEK87817.1"/>
    <property type="molecule type" value="Genomic_DNA"/>
</dbReference>
<organism evidence="1 2">
    <name type="scientific">Ruminococcus albus</name>
    <dbReference type="NCBI Taxonomy" id="1264"/>
    <lineage>
        <taxon>Bacteria</taxon>
        <taxon>Bacillati</taxon>
        <taxon>Bacillota</taxon>
        <taxon>Clostridia</taxon>
        <taxon>Eubacteriales</taxon>
        <taxon>Oscillospiraceae</taxon>
        <taxon>Ruminococcus</taxon>
    </lineage>
</organism>
<sequence length="368" mass="44175">MLGFTAYFYKTHSMIDGAGQFKTNEILLAYLEYDFPDLRELLDKCKSFERKLHYPEMGDENIEFDTLIQKAFIFYDKLDAMIEKLPPYNKLQVKRNRLYKIMNDHKYLFRNDLENHGENYWPPEFYDHFYTSNYYDDLDADMYDSALRLNRKLSAISKEYRIFVEDCIRVKEIYSAFLEKLHAGKEYLDAKETADIYRRFLSEQENRINTYARLEPSGTMSETFVPLNPEGDFVMYERYKFSTIGGFLYIDLFKGLQNHYLPRKCGLCGRYFLLEATAYSPFCTRPIKGKRGKTCRDMGHRKTYADKVNSDPILLTYTKAYKQHYARYLKKRMTQAEFREWADYALELRQKAYDKELVFEEYEEKIRA</sequence>
<evidence type="ECO:0000313" key="2">
    <source>
        <dbReference type="Proteomes" id="UP000186015"/>
    </source>
</evidence>
<dbReference type="Pfam" id="PF19553">
    <property type="entry name" value="DUF6076"/>
    <property type="match status" value="1"/>
</dbReference>
<dbReference type="InterPro" id="IPR045722">
    <property type="entry name" value="DUF6076"/>
</dbReference>
<dbReference type="Proteomes" id="UP000186015">
    <property type="component" value="Unassembled WGS sequence"/>
</dbReference>
<evidence type="ECO:0000313" key="1">
    <source>
        <dbReference type="EMBL" id="SEK87817.1"/>
    </source>
</evidence>
<reference evidence="1 2" key="1">
    <citation type="submission" date="2016-10" db="EMBL/GenBank/DDBJ databases">
        <authorList>
            <person name="de Groot N.N."/>
        </authorList>
    </citation>
    <scope>NUCLEOTIDE SEQUENCE [LARGE SCALE GENOMIC DNA]</scope>
    <source>
        <strain evidence="1 2">KH2T6</strain>
    </source>
</reference>
<dbReference type="RefSeq" id="WP_074833017.1">
    <property type="nucleotide sequence ID" value="NZ_FOAT01000007.1"/>
</dbReference>
<dbReference type="OrthoDB" id="1816313at2"/>
<gene>
    <name evidence="1" type="ORF">SAMN05216469_10719</name>
</gene>